<dbReference type="InterPro" id="IPR026907">
    <property type="entry name" value="GCIP-like"/>
</dbReference>
<evidence type="ECO:0000259" key="3">
    <source>
        <dbReference type="Pfam" id="PF13324"/>
    </source>
</evidence>
<feature type="domain" description="Cyclin-D1-binding protein 1-like N-terminal" evidence="3">
    <location>
        <begin position="276"/>
        <end position="325"/>
    </location>
</feature>
<feature type="compositionally biased region" description="Acidic residues" evidence="1">
    <location>
        <begin position="422"/>
        <end position="432"/>
    </location>
</feature>
<dbReference type="InterPro" id="IPR049317">
    <property type="entry name" value="GCIP-like_N"/>
</dbReference>
<feature type="region of interest" description="Disordered" evidence="1">
    <location>
        <begin position="418"/>
        <end position="438"/>
    </location>
</feature>
<proteinExistence type="predicted"/>
<evidence type="ECO:0000256" key="1">
    <source>
        <dbReference type="SAM" id="MobiDB-lite"/>
    </source>
</evidence>
<keyword evidence="5" id="KW-1185">Reference proteome</keyword>
<accession>A0A316UPL9</accession>
<keyword evidence="2" id="KW-0732">Signal</keyword>
<dbReference type="Gene3D" id="1.20.1410.10">
    <property type="entry name" value="I/LWEQ domain"/>
    <property type="match status" value="1"/>
</dbReference>
<dbReference type="OrthoDB" id="41588at2759"/>
<dbReference type="RefSeq" id="XP_025360435.1">
    <property type="nucleotide sequence ID" value="XM_025506783.1"/>
</dbReference>
<protein>
    <recommendedName>
        <fullName evidence="3">Cyclin-D1-binding protein 1-like N-terminal domain-containing protein</fullName>
    </recommendedName>
</protein>
<name>A0A316UPL9_9BASI</name>
<feature type="compositionally biased region" description="Acidic residues" evidence="1">
    <location>
        <begin position="484"/>
        <end position="495"/>
    </location>
</feature>
<dbReference type="STRING" id="1569628.A0A316UPL9"/>
<gene>
    <name evidence="4" type="ORF">BDZ90DRAFT_233838</name>
</gene>
<evidence type="ECO:0000256" key="2">
    <source>
        <dbReference type="SAM" id="SignalP"/>
    </source>
</evidence>
<sequence length="495" mass="53441">MAEQAFQGSLLRLVILCSTGLSSFAQSSEDFDPSSLHIVSSHASAPPHAAFNKLRSQLRNDALALVTDAAKRATNLSLALKKSAKQQQSDTEAGGSSSTSPLSGLDAASIAAAQQQIDAFTNDVLPKLFFIWGKAMKERGVYIQEDEQMDDKSKASSGSDQDASASATQSRKELEELAKSMGGQVMTASELGLPSSQQLRKLPGLGVGSTWTRALRTHVQAVSTAIAQLGEACMDERTKKAVKAAKIARERREGGAAMTASEEATPQAARTPAAMRQQCLSRTAAVWEACDEASKTLPMDNVAAVRTRWAQRRALMEDGEREMSEEAEGQPSGNSTAAEQDDEFGLSALGGLDERDRQLLGKVLPLIRLGRLLHDRTGELCLTDGEALKLDVDELDECAEAVATAQDDLVAAVLYDERPEREDDEDEESDQEGWDRSAVAEDYLMAAQRLVEASAGKEKAMVALQEMRRLYEGIPKEEWVGGDALEEGDDDEDEE</sequence>
<feature type="region of interest" description="Disordered" evidence="1">
    <location>
        <begin position="253"/>
        <end position="273"/>
    </location>
</feature>
<feature type="region of interest" description="Disordered" evidence="1">
    <location>
        <begin position="147"/>
        <end position="172"/>
    </location>
</feature>
<evidence type="ECO:0000313" key="4">
    <source>
        <dbReference type="EMBL" id="PWN25823.1"/>
    </source>
</evidence>
<feature type="region of interest" description="Disordered" evidence="1">
    <location>
        <begin position="475"/>
        <end position="495"/>
    </location>
</feature>
<dbReference type="GeneID" id="37028606"/>
<reference evidence="4 5" key="1">
    <citation type="journal article" date="2018" name="Mol. Biol. Evol.">
        <title>Broad Genomic Sampling Reveals a Smut Pathogenic Ancestry of the Fungal Clade Ustilaginomycotina.</title>
        <authorList>
            <person name="Kijpornyongpan T."/>
            <person name="Mondo S.J."/>
            <person name="Barry K."/>
            <person name="Sandor L."/>
            <person name="Lee J."/>
            <person name="Lipzen A."/>
            <person name="Pangilinan J."/>
            <person name="LaButti K."/>
            <person name="Hainaut M."/>
            <person name="Henrissat B."/>
            <person name="Grigoriev I.V."/>
            <person name="Spatafora J.W."/>
            <person name="Aime M.C."/>
        </authorList>
    </citation>
    <scope>NUCLEOTIDE SEQUENCE [LARGE SCALE GENOMIC DNA]</scope>
    <source>
        <strain evidence="4 5">MCA 5214</strain>
    </source>
</reference>
<feature type="region of interest" description="Disordered" evidence="1">
    <location>
        <begin position="318"/>
        <end position="340"/>
    </location>
</feature>
<feature type="compositionally biased region" description="Low complexity" evidence="1">
    <location>
        <begin position="155"/>
        <end position="169"/>
    </location>
</feature>
<dbReference type="PANTHER" id="PTHR15492">
    <property type="entry name" value="CYCLIN D1-BINDING PROTEIN 1"/>
    <property type="match status" value="1"/>
</dbReference>
<dbReference type="AlphaFoldDB" id="A0A316UPL9"/>
<dbReference type="PANTHER" id="PTHR15492:SF1">
    <property type="entry name" value="CYCLIN-D1-BINDING PROTEIN 1"/>
    <property type="match status" value="1"/>
</dbReference>
<feature type="chain" id="PRO_5016352518" description="Cyclin-D1-binding protein 1-like N-terminal domain-containing protein" evidence="2">
    <location>
        <begin position="26"/>
        <end position="495"/>
    </location>
</feature>
<evidence type="ECO:0000313" key="5">
    <source>
        <dbReference type="Proteomes" id="UP000245884"/>
    </source>
</evidence>
<dbReference type="Pfam" id="PF13324">
    <property type="entry name" value="GCIP_N"/>
    <property type="match status" value="1"/>
</dbReference>
<organism evidence="4 5">
    <name type="scientific">Jaminaea rosea</name>
    <dbReference type="NCBI Taxonomy" id="1569628"/>
    <lineage>
        <taxon>Eukaryota</taxon>
        <taxon>Fungi</taxon>
        <taxon>Dikarya</taxon>
        <taxon>Basidiomycota</taxon>
        <taxon>Ustilaginomycotina</taxon>
        <taxon>Exobasidiomycetes</taxon>
        <taxon>Microstromatales</taxon>
        <taxon>Microstromatales incertae sedis</taxon>
        <taxon>Jaminaea</taxon>
    </lineage>
</organism>
<dbReference type="Proteomes" id="UP000245884">
    <property type="component" value="Unassembled WGS sequence"/>
</dbReference>
<dbReference type="GO" id="GO:0005634">
    <property type="term" value="C:nucleus"/>
    <property type="evidence" value="ECO:0007669"/>
    <property type="project" value="TreeGrafter"/>
</dbReference>
<dbReference type="EMBL" id="KZ819674">
    <property type="protein sequence ID" value="PWN25823.1"/>
    <property type="molecule type" value="Genomic_DNA"/>
</dbReference>
<feature type="signal peptide" evidence="2">
    <location>
        <begin position="1"/>
        <end position="25"/>
    </location>
</feature>